<name>E0RUU1_BUTPB</name>
<dbReference type="STRING" id="515622.bpr_I1394"/>
<evidence type="ECO:0000313" key="4">
    <source>
        <dbReference type="Proteomes" id="UP000001299"/>
    </source>
</evidence>
<evidence type="ECO:0000313" key="3">
    <source>
        <dbReference type="EMBL" id="ADL34132.1"/>
    </source>
</evidence>
<evidence type="ECO:0000256" key="1">
    <source>
        <dbReference type="SAM" id="MobiDB-lite"/>
    </source>
</evidence>
<sequence length="261" mass="27391">MKLKYYLRGMGIGIILTAIVMGFALGGRKTTISDAEVIERAKALGMIDGNGVLDSGTDSNEVSLDDSLTPGSALAQEGTEVSQEIDKEISSSGEYVSDMASETEEREDSQAEISTVQNENSGAESTKEKNEASNGKSGINKAEENQAAAIKSADETAVAEEIAADNKSSATTDSSVQEAPKPSESQAVGNKTTVTKNVTIPSGLGSEGVARVLYNAGVVDDAVTFNNYLVERKMDRSIRAGQKTFPAGSSYEDIARIICQG</sequence>
<feature type="compositionally biased region" description="Low complexity" evidence="1">
    <location>
        <begin position="190"/>
        <end position="199"/>
    </location>
</feature>
<proteinExistence type="predicted"/>
<reference evidence="3 4" key="1">
    <citation type="journal article" date="2010" name="PLoS ONE">
        <title>The glycobiome of the rumen bacterium Butyrivibrio proteoclasticus B316(T) highlights adaptation to a polysaccharide-rich environment.</title>
        <authorList>
            <person name="Kelly W.J."/>
            <person name="Leahy S.C."/>
            <person name="Altermann E."/>
            <person name="Yeoman C.J."/>
            <person name="Dunne J.C."/>
            <person name="Kong Z."/>
            <person name="Pacheco D.M."/>
            <person name="Li D."/>
            <person name="Noel S.J."/>
            <person name="Moon C.D."/>
            <person name="Cookson A.L."/>
            <person name="Attwood G.T."/>
        </authorList>
    </citation>
    <scope>NUCLEOTIDE SEQUENCE [LARGE SCALE GENOMIC DNA]</scope>
    <source>
        <strain evidence="4">ATCC 51982 / DSM 14932 / B316</strain>
    </source>
</reference>
<organism evidence="3 4">
    <name type="scientific">Butyrivibrio proteoclasticus (strain ATCC 51982 / DSM 14932 / B316)</name>
    <name type="common">Clostridium proteoclasticum</name>
    <dbReference type="NCBI Taxonomy" id="515622"/>
    <lineage>
        <taxon>Bacteria</taxon>
        <taxon>Bacillati</taxon>
        <taxon>Bacillota</taxon>
        <taxon>Clostridia</taxon>
        <taxon>Lachnospirales</taxon>
        <taxon>Lachnospiraceae</taxon>
        <taxon>Butyrivibrio</taxon>
    </lineage>
</organism>
<dbReference type="HOGENOM" id="CLU_093084_0_0_9"/>
<evidence type="ECO:0008006" key="5">
    <source>
        <dbReference type="Google" id="ProtNLM"/>
    </source>
</evidence>
<accession>E0RUU1</accession>
<feature type="region of interest" description="Disordered" evidence="1">
    <location>
        <begin position="90"/>
        <end position="201"/>
    </location>
</feature>
<protein>
    <recommendedName>
        <fullName evidence="5">YceG-like family protein</fullName>
    </recommendedName>
</protein>
<dbReference type="Proteomes" id="UP000001299">
    <property type="component" value="Chromosome 1"/>
</dbReference>
<keyword evidence="2" id="KW-0472">Membrane</keyword>
<evidence type="ECO:0000256" key="2">
    <source>
        <dbReference type="SAM" id="Phobius"/>
    </source>
</evidence>
<dbReference type="EMBL" id="CP001810">
    <property type="protein sequence ID" value="ADL34132.1"/>
    <property type="molecule type" value="Genomic_DNA"/>
</dbReference>
<keyword evidence="4" id="KW-1185">Reference proteome</keyword>
<feature type="compositionally biased region" description="Polar residues" evidence="1">
    <location>
        <begin position="111"/>
        <end position="124"/>
    </location>
</feature>
<dbReference type="AlphaFoldDB" id="E0RUU1"/>
<dbReference type="KEGG" id="bpb:bpr_I1394"/>
<dbReference type="Gene3D" id="3.30.1490.480">
    <property type="entry name" value="Endolytic murein transglycosylase"/>
    <property type="match status" value="1"/>
</dbReference>
<gene>
    <name evidence="3" type="ordered locus">bpr_I1394</name>
</gene>
<dbReference type="RefSeq" id="WP_013280786.1">
    <property type="nucleotide sequence ID" value="NC_014387.1"/>
</dbReference>
<feature type="transmembrane region" description="Helical" evidence="2">
    <location>
        <begin position="6"/>
        <end position="25"/>
    </location>
</feature>
<dbReference type="eggNOG" id="COG1559">
    <property type="taxonomic scope" value="Bacteria"/>
</dbReference>
<feature type="compositionally biased region" description="Polar residues" evidence="1">
    <location>
        <begin position="166"/>
        <end position="189"/>
    </location>
</feature>
<keyword evidence="2" id="KW-0812">Transmembrane</keyword>
<keyword evidence="2" id="KW-1133">Transmembrane helix</keyword>